<keyword evidence="1" id="KW-0472">Membrane</keyword>
<dbReference type="AlphaFoldDB" id="A0AAD9MT72"/>
<evidence type="ECO:0000313" key="3">
    <source>
        <dbReference type="Proteomes" id="UP001208570"/>
    </source>
</evidence>
<proteinExistence type="predicted"/>
<accession>A0AAD9MT72</accession>
<sequence>MPCTSGSVNIKLFGTVVTTILICCFIAIVSVKRQVTLPLCIWKPPKDDSLSCRRKAIDIILASQRNTSKDTEALDEAKKCWAASLVFYLSYPLDFGYGSHVITFLASTWITEGPILEMGSGWYSTPVAHRVAVIRGRSILTADTNYEWLRYFLVFSSTNHRLYYVGDDKRETDDQVQVVSSWDDIGGQSERWGMIFVDHAPGERRKVDIERLRNKADLLVIHDSQPKADRAYKSQKLLASFEHRTIVGPGWSGTYTDVVSDSRPDLISIVKVLCQWSIEILKPLKKN</sequence>
<organism evidence="2 3">
    <name type="scientific">Paralvinella palmiformis</name>
    <dbReference type="NCBI Taxonomy" id="53620"/>
    <lineage>
        <taxon>Eukaryota</taxon>
        <taxon>Metazoa</taxon>
        <taxon>Spiralia</taxon>
        <taxon>Lophotrochozoa</taxon>
        <taxon>Annelida</taxon>
        <taxon>Polychaeta</taxon>
        <taxon>Sedentaria</taxon>
        <taxon>Canalipalpata</taxon>
        <taxon>Terebellida</taxon>
        <taxon>Terebelliformia</taxon>
        <taxon>Alvinellidae</taxon>
        <taxon>Paralvinella</taxon>
    </lineage>
</organism>
<protein>
    <submittedName>
        <fullName evidence="2">Uncharacterized protein</fullName>
    </submittedName>
</protein>
<keyword evidence="3" id="KW-1185">Reference proteome</keyword>
<feature type="transmembrane region" description="Helical" evidence="1">
    <location>
        <begin position="12"/>
        <end position="31"/>
    </location>
</feature>
<gene>
    <name evidence="2" type="ORF">LSH36_748g02063</name>
</gene>
<evidence type="ECO:0000256" key="1">
    <source>
        <dbReference type="SAM" id="Phobius"/>
    </source>
</evidence>
<name>A0AAD9MT72_9ANNE</name>
<dbReference type="Proteomes" id="UP001208570">
    <property type="component" value="Unassembled WGS sequence"/>
</dbReference>
<reference evidence="2" key="1">
    <citation type="journal article" date="2023" name="Mol. Biol. Evol.">
        <title>Third-Generation Sequencing Reveals the Adaptive Role of the Epigenome in Three Deep-Sea Polychaetes.</title>
        <authorList>
            <person name="Perez M."/>
            <person name="Aroh O."/>
            <person name="Sun Y."/>
            <person name="Lan Y."/>
            <person name="Juniper S.K."/>
            <person name="Young C.R."/>
            <person name="Angers B."/>
            <person name="Qian P.Y."/>
        </authorList>
    </citation>
    <scope>NUCLEOTIDE SEQUENCE</scope>
    <source>
        <strain evidence="2">P08H-3</strain>
    </source>
</reference>
<dbReference type="EMBL" id="JAODUP010000748">
    <property type="protein sequence ID" value="KAK2144550.1"/>
    <property type="molecule type" value="Genomic_DNA"/>
</dbReference>
<keyword evidence="1" id="KW-0812">Transmembrane</keyword>
<evidence type="ECO:0000313" key="2">
    <source>
        <dbReference type="EMBL" id="KAK2144550.1"/>
    </source>
</evidence>
<comment type="caution">
    <text evidence="2">The sequence shown here is derived from an EMBL/GenBank/DDBJ whole genome shotgun (WGS) entry which is preliminary data.</text>
</comment>
<keyword evidence="1" id="KW-1133">Transmembrane helix</keyword>